<dbReference type="FunCoup" id="A0A1V9XJU4">
    <property type="interactions" value="485"/>
</dbReference>
<comment type="subunit">
    <text evidence="17">Monomer.</text>
</comment>
<organism evidence="18 19">
    <name type="scientific">Tropilaelaps mercedesae</name>
    <dbReference type="NCBI Taxonomy" id="418985"/>
    <lineage>
        <taxon>Eukaryota</taxon>
        <taxon>Metazoa</taxon>
        <taxon>Ecdysozoa</taxon>
        <taxon>Arthropoda</taxon>
        <taxon>Chelicerata</taxon>
        <taxon>Arachnida</taxon>
        <taxon>Acari</taxon>
        <taxon>Parasitiformes</taxon>
        <taxon>Mesostigmata</taxon>
        <taxon>Gamasina</taxon>
        <taxon>Dermanyssoidea</taxon>
        <taxon>Laelapidae</taxon>
        <taxon>Tropilaelaps</taxon>
    </lineage>
</organism>
<sequence>MTSLNKLSLAAIDVAGKRVIMRVDFNVPLKDGKITNNQRIVAALPSVMHCLDKGAKSVVLMSHLGRPDGQPNENYTLGPVAEELKKLLVKPVIFLKDCCGSEVEAVCADPSPGSVILLENLRFHVEEEGKGVDASGTKVKADPSKVKAFRASLTKLGDVYVNDAFGTAHRAHSSMVGVELPQRAAGFLMMKELQYFSKALDKPARPFLAILGGAKVKDKIQLIENLLDKVDEMVIGGGMAYTFLKVNRGMQIGNSLFDEDGAAIVEKLLGKAAANNVKIHLPLDFITADKFHEDAATGTADISSGIPDGWMGLDCGPKSVELFAGAVARAKTIVWNGPAGVFEFDKFATGTKAMMDSIVGATARGAITIIGGGDTATCAAKWGTEDKVSHVSTGGGASLELLEGKVLPGVAALSDA</sequence>
<dbReference type="PANTHER" id="PTHR11406">
    <property type="entry name" value="PHOSPHOGLYCERATE KINASE"/>
    <property type="match status" value="1"/>
</dbReference>
<dbReference type="PANTHER" id="PTHR11406:SF0">
    <property type="entry name" value="PHOSPHOGLYCERATE KINASE"/>
    <property type="match status" value="1"/>
</dbReference>
<evidence type="ECO:0000256" key="2">
    <source>
        <dbReference type="ARBA" id="ARBA00001946"/>
    </source>
</evidence>
<keyword evidence="12" id="KW-0460">Magnesium</keyword>
<evidence type="ECO:0000256" key="13">
    <source>
        <dbReference type="ARBA" id="ARBA00023152"/>
    </source>
</evidence>
<evidence type="ECO:0000313" key="18">
    <source>
        <dbReference type="EMBL" id="OQR73726.1"/>
    </source>
</evidence>
<dbReference type="AlphaFoldDB" id="A0A1V9XJU4"/>
<dbReference type="EMBL" id="MNPL01009444">
    <property type="protein sequence ID" value="OQR73726.1"/>
    <property type="molecule type" value="Genomic_DNA"/>
</dbReference>
<comment type="cofactor">
    <cofactor evidence="2">
        <name>Mg(2+)</name>
        <dbReference type="ChEBI" id="CHEBI:18420"/>
    </cofactor>
</comment>
<feature type="binding site" evidence="15">
    <location>
        <position position="219"/>
    </location>
    <ligand>
        <name>ATP</name>
        <dbReference type="ChEBI" id="CHEBI:30616"/>
    </ligand>
</feature>
<dbReference type="Proteomes" id="UP000192247">
    <property type="component" value="Unassembled WGS sequence"/>
</dbReference>
<comment type="pathway">
    <text evidence="4 16">Carbohydrate degradation; glycolysis; pyruvate from D-glyceraldehyde 3-phosphate: step 2/5.</text>
</comment>
<evidence type="ECO:0000256" key="4">
    <source>
        <dbReference type="ARBA" id="ARBA00004838"/>
    </source>
</evidence>
<dbReference type="FunFam" id="3.40.50.1260:FF:000019">
    <property type="entry name" value="Phosphoglycerate kinase 1"/>
    <property type="match status" value="1"/>
</dbReference>
<dbReference type="Gene3D" id="3.40.50.1260">
    <property type="entry name" value="Phosphoglycerate kinase, N-terminal domain"/>
    <property type="match status" value="3"/>
</dbReference>
<comment type="catalytic activity">
    <reaction evidence="1 16">
        <text>(2R)-3-phosphoglycerate + ATP = (2R)-3-phospho-glyceroyl phosphate + ADP</text>
        <dbReference type="Rhea" id="RHEA:14801"/>
        <dbReference type="ChEBI" id="CHEBI:30616"/>
        <dbReference type="ChEBI" id="CHEBI:57604"/>
        <dbReference type="ChEBI" id="CHEBI:58272"/>
        <dbReference type="ChEBI" id="CHEBI:456216"/>
        <dbReference type="EC" id="2.7.2.3"/>
    </reaction>
</comment>
<dbReference type="GO" id="GO:0005524">
    <property type="term" value="F:ATP binding"/>
    <property type="evidence" value="ECO:0007669"/>
    <property type="project" value="UniProtKB-KW"/>
</dbReference>
<feature type="binding site" evidence="15">
    <location>
        <position position="312"/>
    </location>
    <ligand>
        <name>ATP</name>
        <dbReference type="ChEBI" id="CHEBI:30616"/>
    </ligand>
</feature>
<evidence type="ECO:0000256" key="11">
    <source>
        <dbReference type="ARBA" id="ARBA00022840"/>
    </source>
</evidence>
<dbReference type="STRING" id="418985.A0A1V9XJU4"/>
<keyword evidence="9" id="KW-0547">Nucleotide-binding</keyword>
<dbReference type="Pfam" id="PF00162">
    <property type="entry name" value="PGK"/>
    <property type="match status" value="1"/>
</dbReference>
<feature type="binding site" evidence="14">
    <location>
        <position position="39"/>
    </location>
    <ligand>
        <name>(2R)-3-phosphoglycerate</name>
        <dbReference type="ChEBI" id="CHEBI:58272"/>
    </ligand>
</feature>
<keyword evidence="10 16" id="KW-0418">Kinase</keyword>
<dbReference type="UniPathway" id="UPA00109">
    <property type="reaction ID" value="UER00185"/>
</dbReference>
<feature type="binding site" evidence="14">
    <location>
        <begin position="24"/>
        <end position="26"/>
    </location>
    <ligand>
        <name>substrate</name>
    </ligand>
</feature>
<evidence type="ECO:0000256" key="3">
    <source>
        <dbReference type="ARBA" id="ARBA00004496"/>
    </source>
</evidence>
<evidence type="ECO:0000256" key="6">
    <source>
        <dbReference type="ARBA" id="ARBA00013061"/>
    </source>
</evidence>
<feature type="binding site" evidence="15">
    <location>
        <position position="343"/>
    </location>
    <ligand>
        <name>ATP</name>
        <dbReference type="ChEBI" id="CHEBI:30616"/>
    </ligand>
</feature>
<proteinExistence type="inferred from homology"/>
<dbReference type="PIRSF" id="PIRSF000724">
    <property type="entry name" value="Pgk"/>
    <property type="match status" value="1"/>
</dbReference>
<keyword evidence="8" id="KW-0479">Metal-binding</keyword>
<reference evidence="18 19" key="1">
    <citation type="journal article" date="2017" name="Gigascience">
        <title>Draft genome of the honey bee ectoparasitic mite, Tropilaelaps mercedesae, is shaped by the parasitic life history.</title>
        <authorList>
            <person name="Dong X."/>
            <person name="Armstrong S.D."/>
            <person name="Xia D."/>
            <person name="Makepeace B.L."/>
            <person name="Darby A.C."/>
            <person name="Kadowaki T."/>
        </authorList>
    </citation>
    <scope>NUCLEOTIDE SEQUENCE [LARGE SCALE GENOMIC DNA]</scope>
    <source>
        <strain evidence="18">Wuxi-XJTLU</strain>
    </source>
</reference>
<evidence type="ECO:0000256" key="12">
    <source>
        <dbReference type="ARBA" id="ARBA00022842"/>
    </source>
</evidence>
<evidence type="ECO:0000256" key="7">
    <source>
        <dbReference type="ARBA" id="ARBA00022679"/>
    </source>
</evidence>
<gene>
    <name evidence="18" type="ORF">BIW11_01088</name>
</gene>
<dbReference type="GO" id="GO:0005829">
    <property type="term" value="C:cytosol"/>
    <property type="evidence" value="ECO:0007669"/>
    <property type="project" value="TreeGrafter"/>
</dbReference>
<evidence type="ECO:0000256" key="10">
    <source>
        <dbReference type="ARBA" id="ARBA00022777"/>
    </source>
</evidence>
<dbReference type="GO" id="GO:0043531">
    <property type="term" value="F:ADP binding"/>
    <property type="evidence" value="ECO:0007669"/>
    <property type="project" value="TreeGrafter"/>
</dbReference>
<dbReference type="InParanoid" id="A0A1V9XJU4"/>
<dbReference type="InterPro" id="IPR036043">
    <property type="entry name" value="Phosphoglycerate_kinase_sf"/>
</dbReference>
<comment type="subcellular location">
    <subcellularLocation>
        <location evidence="3">Cytoplasm</location>
    </subcellularLocation>
</comment>
<dbReference type="InterPro" id="IPR015911">
    <property type="entry name" value="Phosphoglycerate_kinase_CS"/>
</dbReference>
<dbReference type="HAMAP" id="MF_00145">
    <property type="entry name" value="Phosphoglyc_kinase"/>
    <property type="match status" value="1"/>
</dbReference>
<dbReference type="GO" id="GO:0006096">
    <property type="term" value="P:glycolytic process"/>
    <property type="evidence" value="ECO:0007669"/>
    <property type="project" value="UniProtKB-UniPathway"/>
</dbReference>
<dbReference type="FunFam" id="3.40.50.1260:FF:000031">
    <property type="entry name" value="Phosphoglycerate kinase 1"/>
    <property type="match status" value="1"/>
</dbReference>
<dbReference type="CDD" id="cd00318">
    <property type="entry name" value="Phosphoglycerate_kinase"/>
    <property type="match status" value="1"/>
</dbReference>
<dbReference type="SUPFAM" id="SSF53748">
    <property type="entry name" value="Phosphoglycerate kinase"/>
    <property type="match status" value="1"/>
</dbReference>
<comment type="caution">
    <text evidence="18">The sequence shown here is derived from an EMBL/GenBank/DDBJ whole genome shotgun (WGS) entry which is preliminary data.</text>
</comment>
<evidence type="ECO:0000256" key="14">
    <source>
        <dbReference type="PIRSR" id="PIRSR000724-1"/>
    </source>
</evidence>
<dbReference type="PROSITE" id="PS00111">
    <property type="entry name" value="PGLYCERATE_KINASE"/>
    <property type="match status" value="1"/>
</dbReference>
<dbReference type="GO" id="GO:0004618">
    <property type="term" value="F:phosphoglycerate kinase activity"/>
    <property type="evidence" value="ECO:0007669"/>
    <property type="project" value="UniProtKB-EC"/>
</dbReference>
<evidence type="ECO:0000256" key="8">
    <source>
        <dbReference type="ARBA" id="ARBA00022723"/>
    </source>
</evidence>
<evidence type="ECO:0000256" key="1">
    <source>
        <dbReference type="ARBA" id="ARBA00000642"/>
    </source>
</evidence>
<feature type="binding site" evidence="14">
    <location>
        <begin position="63"/>
        <end position="66"/>
    </location>
    <ligand>
        <name>substrate</name>
    </ligand>
</feature>
<dbReference type="InterPro" id="IPR001576">
    <property type="entry name" value="Phosphoglycerate_kinase"/>
</dbReference>
<feature type="binding site" evidence="15">
    <location>
        <begin position="372"/>
        <end position="375"/>
    </location>
    <ligand>
        <name>ATP</name>
        <dbReference type="ChEBI" id="CHEBI:30616"/>
    </ligand>
</feature>
<feature type="binding site" evidence="14">
    <location>
        <position position="122"/>
    </location>
    <ligand>
        <name>(2R)-3-phosphoglycerate</name>
        <dbReference type="ChEBI" id="CHEBI:58272"/>
    </ligand>
</feature>
<accession>A0A1V9XJU4</accession>
<keyword evidence="19" id="KW-1185">Reference proteome</keyword>
<keyword evidence="7 16" id="KW-0808">Transferase</keyword>
<evidence type="ECO:0000256" key="9">
    <source>
        <dbReference type="ARBA" id="ARBA00022741"/>
    </source>
</evidence>
<dbReference type="InterPro" id="IPR015824">
    <property type="entry name" value="Phosphoglycerate_kinase_N"/>
</dbReference>
<comment type="similarity">
    <text evidence="5 16">Belongs to the phosphoglycerate kinase family.</text>
</comment>
<keyword evidence="11 15" id="KW-0067">ATP-binding</keyword>
<keyword evidence="13" id="KW-0324">Glycolysis</keyword>
<feature type="binding site" evidence="14">
    <location>
        <position position="170"/>
    </location>
    <ligand>
        <name>(2R)-3-phosphoglycerate</name>
        <dbReference type="ChEBI" id="CHEBI:58272"/>
    </ligand>
</feature>
<evidence type="ECO:0000256" key="16">
    <source>
        <dbReference type="RuleBase" id="RU000532"/>
    </source>
</evidence>
<dbReference type="GO" id="GO:0006094">
    <property type="term" value="P:gluconeogenesis"/>
    <property type="evidence" value="ECO:0007669"/>
    <property type="project" value="TreeGrafter"/>
</dbReference>
<dbReference type="PRINTS" id="PR00477">
    <property type="entry name" value="PHGLYCKINASE"/>
</dbReference>
<protein>
    <recommendedName>
        <fullName evidence="6 16">Phosphoglycerate kinase</fullName>
        <ecNumber evidence="6 16">2.7.2.3</ecNumber>
    </recommendedName>
</protein>
<dbReference type="GO" id="GO:0046872">
    <property type="term" value="F:metal ion binding"/>
    <property type="evidence" value="ECO:0007669"/>
    <property type="project" value="UniProtKB-KW"/>
</dbReference>
<evidence type="ECO:0000256" key="17">
    <source>
        <dbReference type="RuleBase" id="RU000696"/>
    </source>
</evidence>
<evidence type="ECO:0000256" key="15">
    <source>
        <dbReference type="PIRSR" id="PIRSR000724-2"/>
    </source>
</evidence>
<evidence type="ECO:0000256" key="5">
    <source>
        <dbReference type="ARBA" id="ARBA00008982"/>
    </source>
</evidence>
<dbReference type="OrthoDB" id="275353at2759"/>
<dbReference type="EC" id="2.7.2.3" evidence="6 16"/>
<evidence type="ECO:0000313" key="19">
    <source>
        <dbReference type="Proteomes" id="UP000192247"/>
    </source>
</evidence>
<name>A0A1V9XJU4_9ACAR</name>